<dbReference type="AlphaFoldDB" id="A0A1G7MJT9"/>
<sequence length="424" mass="47300">MVAVIHSGASLREAVNYNEHKVTRGVAKCIDAGYYTRDADDLNFHQKLSRLQDLIDLNTRIKVNTLHISLNFAAEDRLDTVTLKEVAGVYLEKIGFENQPYLLYEHLDAGHQHVHIVTTNIRPDGSNIKLHNIGKIRSEVARKEIENDYGLVRAEDHKRSVFKLSPVPASIVEYGRAQTKQAISNVLQTVLKEYHFTSVSELNAVLAQYRVLADTGGQGSRIQQRQGLVFRVLGPNGEKLGVPIKASDFYFKPTLGRLQARFEAGAIQRKKHSVRLRNTIDMTLARRSTPSLSAFSTALRQQGVTLVKRASDSGVLYGLTYVDHRTKTVFNGSDLGKPYSAKAVQAAIDSIASQAQIHHTPPLQIRERVSLETDSEPGGRPLGMPEADQDTTRLLSELLQSQRGDPTVPYPVRQPKKKTRRKSL</sequence>
<protein>
    <submittedName>
        <fullName evidence="3">Relaxase/Mobilisation nuclease domain-containing protein</fullName>
    </submittedName>
</protein>
<evidence type="ECO:0000256" key="1">
    <source>
        <dbReference type="SAM" id="MobiDB-lite"/>
    </source>
</evidence>
<gene>
    <name evidence="3" type="ORF">SAMN04487996_111296</name>
</gene>
<feature type="region of interest" description="Disordered" evidence="1">
    <location>
        <begin position="370"/>
        <end position="424"/>
    </location>
</feature>
<feature type="compositionally biased region" description="Polar residues" evidence="1">
    <location>
        <begin position="392"/>
        <end position="404"/>
    </location>
</feature>
<accession>A0A1G7MJT9</accession>
<organism evidence="3 4">
    <name type="scientific">Dyadobacter soli</name>
    <dbReference type="NCBI Taxonomy" id="659014"/>
    <lineage>
        <taxon>Bacteria</taxon>
        <taxon>Pseudomonadati</taxon>
        <taxon>Bacteroidota</taxon>
        <taxon>Cytophagia</taxon>
        <taxon>Cytophagales</taxon>
        <taxon>Spirosomataceae</taxon>
        <taxon>Dyadobacter</taxon>
    </lineage>
</organism>
<dbReference type="EMBL" id="FNAN01000011">
    <property type="protein sequence ID" value="SDF62002.1"/>
    <property type="molecule type" value="Genomic_DNA"/>
</dbReference>
<dbReference type="RefSeq" id="WP_090153684.1">
    <property type="nucleotide sequence ID" value="NZ_FNAN01000011.1"/>
</dbReference>
<name>A0A1G7MJT9_9BACT</name>
<keyword evidence="4" id="KW-1185">Reference proteome</keyword>
<proteinExistence type="predicted"/>
<dbReference type="OrthoDB" id="915634at2"/>
<evidence type="ECO:0000313" key="4">
    <source>
        <dbReference type="Proteomes" id="UP000198748"/>
    </source>
</evidence>
<evidence type="ECO:0000259" key="2">
    <source>
        <dbReference type="Pfam" id="PF03432"/>
    </source>
</evidence>
<feature type="compositionally biased region" description="Basic residues" evidence="1">
    <location>
        <begin position="414"/>
        <end position="424"/>
    </location>
</feature>
<dbReference type="InterPro" id="IPR005094">
    <property type="entry name" value="Endonuclease_MobA/VirD2"/>
</dbReference>
<feature type="domain" description="MobA/VirD2-like nuclease" evidence="2">
    <location>
        <begin position="42"/>
        <end position="151"/>
    </location>
</feature>
<dbReference type="Proteomes" id="UP000198748">
    <property type="component" value="Unassembled WGS sequence"/>
</dbReference>
<reference evidence="4" key="1">
    <citation type="submission" date="2016-10" db="EMBL/GenBank/DDBJ databases">
        <authorList>
            <person name="Varghese N."/>
            <person name="Submissions S."/>
        </authorList>
    </citation>
    <scope>NUCLEOTIDE SEQUENCE [LARGE SCALE GENOMIC DNA]</scope>
    <source>
        <strain evidence="4">DSM 25329</strain>
    </source>
</reference>
<evidence type="ECO:0000313" key="3">
    <source>
        <dbReference type="EMBL" id="SDF62002.1"/>
    </source>
</evidence>
<dbReference type="Pfam" id="PF03432">
    <property type="entry name" value="Relaxase"/>
    <property type="match status" value="1"/>
</dbReference>
<dbReference type="STRING" id="659014.SAMN04487996_111296"/>